<evidence type="ECO:0000256" key="1">
    <source>
        <dbReference type="SAM" id="MobiDB-lite"/>
    </source>
</evidence>
<keyword evidence="3" id="KW-1185">Reference proteome</keyword>
<dbReference type="AlphaFoldDB" id="A0A2T0M4W6"/>
<dbReference type="RefSeq" id="WP_146178608.1">
    <property type="nucleotide sequence ID" value="NZ_PVNG01000032.1"/>
</dbReference>
<evidence type="ECO:0000313" key="2">
    <source>
        <dbReference type="EMBL" id="PRX52264.1"/>
    </source>
</evidence>
<name>A0A2T0M4W6_9ACTN</name>
<accession>A0A2T0M4W6</accession>
<dbReference type="EMBL" id="PVNG01000032">
    <property type="protein sequence ID" value="PRX52264.1"/>
    <property type="molecule type" value="Genomic_DNA"/>
</dbReference>
<dbReference type="Proteomes" id="UP000238312">
    <property type="component" value="Unassembled WGS sequence"/>
</dbReference>
<comment type="caution">
    <text evidence="2">The sequence shown here is derived from an EMBL/GenBank/DDBJ whole genome shotgun (WGS) entry which is preliminary data.</text>
</comment>
<feature type="region of interest" description="Disordered" evidence="1">
    <location>
        <begin position="105"/>
        <end position="127"/>
    </location>
</feature>
<evidence type="ECO:0000313" key="3">
    <source>
        <dbReference type="Proteomes" id="UP000238312"/>
    </source>
</evidence>
<proteinExistence type="predicted"/>
<reference evidence="2 3" key="1">
    <citation type="submission" date="2018-03" db="EMBL/GenBank/DDBJ databases">
        <title>Genomic Encyclopedia of Type Strains, Phase III (KMG-III): the genomes of soil and plant-associated and newly described type strains.</title>
        <authorList>
            <person name="Whitman W."/>
        </authorList>
    </citation>
    <scope>NUCLEOTIDE SEQUENCE [LARGE SCALE GENOMIC DNA]</scope>
    <source>
        <strain evidence="2 3">CGMCC 4.7104</strain>
    </source>
</reference>
<sequence length="127" mass="13518">MSSLGAYLERRYARFGDELNLAEALRCFRQAIATTVSDADKAGFVANLAGALTTSVRRTGWLPEITTAVTTARQALQLRAGPITELNALTALSNALGLRADFTGSTDDRAKRKHCSPPSGDPARALP</sequence>
<protein>
    <submittedName>
        <fullName evidence="2">Uncharacterized protein</fullName>
    </submittedName>
</protein>
<gene>
    <name evidence="2" type="ORF">B0I32_13214</name>
</gene>
<organism evidence="2 3">
    <name type="scientific">Nonomuraea fuscirosea</name>
    <dbReference type="NCBI Taxonomy" id="1291556"/>
    <lineage>
        <taxon>Bacteria</taxon>
        <taxon>Bacillati</taxon>
        <taxon>Actinomycetota</taxon>
        <taxon>Actinomycetes</taxon>
        <taxon>Streptosporangiales</taxon>
        <taxon>Streptosporangiaceae</taxon>
        <taxon>Nonomuraea</taxon>
    </lineage>
</organism>